<dbReference type="RefSeq" id="WP_109968151.1">
    <property type="nucleotide sequence ID" value="NZ_CP176093.1"/>
</dbReference>
<dbReference type="EMBL" id="QGMY01000006">
    <property type="protein sequence ID" value="PWR72640.1"/>
    <property type="molecule type" value="Genomic_DNA"/>
</dbReference>
<protein>
    <recommendedName>
        <fullName evidence="3">TIGR04255 family protein</fullName>
    </recommendedName>
</protein>
<organism evidence="1 2">
    <name type="scientific">Methanospirillum lacunae</name>
    <dbReference type="NCBI Taxonomy" id="668570"/>
    <lineage>
        <taxon>Archaea</taxon>
        <taxon>Methanobacteriati</taxon>
        <taxon>Methanobacteriota</taxon>
        <taxon>Stenosarchaea group</taxon>
        <taxon>Methanomicrobia</taxon>
        <taxon>Methanomicrobiales</taxon>
        <taxon>Methanospirillaceae</taxon>
        <taxon>Methanospirillum</taxon>
    </lineage>
</organism>
<dbReference type="Proteomes" id="UP000245657">
    <property type="component" value="Unassembled WGS sequence"/>
</dbReference>
<name>A0A2V2N1Y1_9EURY</name>
<proteinExistence type="predicted"/>
<evidence type="ECO:0000313" key="1">
    <source>
        <dbReference type="EMBL" id="PWR72640.1"/>
    </source>
</evidence>
<keyword evidence="2" id="KW-1185">Reference proteome</keyword>
<gene>
    <name evidence="1" type="ORF">DK846_06650</name>
</gene>
<dbReference type="NCBIfam" id="TIGR04255">
    <property type="entry name" value="sporadTIGR04255"/>
    <property type="match status" value="1"/>
</dbReference>
<reference evidence="1 2" key="1">
    <citation type="submission" date="2018-05" db="EMBL/GenBank/DDBJ databases">
        <title>Draft genome of Methanospirillum lacunae Ki8-1.</title>
        <authorList>
            <person name="Dueholm M.S."/>
            <person name="Nielsen P.H."/>
            <person name="Bakmann L.F."/>
            <person name="Otzen D.E."/>
        </authorList>
    </citation>
    <scope>NUCLEOTIDE SEQUENCE [LARGE SCALE GENOMIC DNA]</scope>
    <source>
        <strain evidence="1 2">Ki8-1</strain>
    </source>
</reference>
<evidence type="ECO:0008006" key="3">
    <source>
        <dbReference type="Google" id="ProtNLM"/>
    </source>
</evidence>
<dbReference type="AlphaFoldDB" id="A0A2V2N1Y1"/>
<dbReference type="GeneID" id="97548677"/>
<evidence type="ECO:0000313" key="2">
    <source>
        <dbReference type="Proteomes" id="UP000245657"/>
    </source>
</evidence>
<accession>A0A2V2N1Y1</accession>
<dbReference type="InterPro" id="IPR026349">
    <property type="entry name" value="CHP04255"/>
</dbReference>
<comment type="caution">
    <text evidence="1">The sequence shown here is derived from an EMBL/GenBank/DDBJ whole genome shotgun (WGS) entry which is preliminary data.</text>
</comment>
<sequence length="174" mass="20216">MNPPLPHNFSRSPVEEVCCSLELITQPILITVAPPYPGWGSIKTRLTDEITGLRDINEVTRCSLQYRDRFLLDEDGFSRIINEIKSDLFHINQITGIEFMIIPIIQRMEHQISVRTRYEVGDHPSWILIFNLQTYTSFKPETPADILSWFDKAHAIIHTLFDQIVPEEIIELIK</sequence>
<dbReference type="OrthoDB" id="118008at2157"/>